<name>A0A6A5TFS1_9PLEO</name>
<feature type="compositionally biased region" description="Basic and acidic residues" evidence="1">
    <location>
        <begin position="108"/>
        <end position="121"/>
    </location>
</feature>
<proteinExistence type="predicted"/>
<feature type="compositionally biased region" description="Low complexity" evidence="1">
    <location>
        <begin position="133"/>
        <end position="146"/>
    </location>
</feature>
<dbReference type="EMBL" id="ML977015">
    <property type="protein sequence ID" value="KAF1951665.1"/>
    <property type="molecule type" value="Genomic_DNA"/>
</dbReference>
<evidence type="ECO:0000256" key="1">
    <source>
        <dbReference type="SAM" id="MobiDB-lite"/>
    </source>
</evidence>
<accession>A0A6A5TFS1</accession>
<reference evidence="2" key="1">
    <citation type="journal article" date="2020" name="Stud. Mycol.">
        <title>101 Dothideomycetes genomes: a test case for predicting lifestyles and emergence of pathogens.</title>
        <authorList>
            <person name="Haridas S."/>
            <person name="Albert R."/>
            <person name="Binder M."/>
            <person name="Bloem J."/>
            <person name="Labutti K."/>
            <person name="Salamov A."/>
            <person name="Andreopoulos B."/>
            <person name="Baker S."/>
            <person name="Barry K."/>
            <person name="Bills G."/>
            <person name="Bluhm B."/>
            <person name="Cannon C."/>
            <person name="Castanera R."/>
            <person name="Culley D."/>
            <person name="Daum C."/>
            <person name="Ezra D."/>
            <person name="Gonzalez J."/>
            <person name="Henrissat B."/>
            <person name="Kuo A."/>
            <person name="Liang C."/>
            <person name="Lipzen A."/>
            <person name="Lutzoni F."/>
            <person name="Magnuson J."/>
            <person name="Mondo S."/>
            <person name="Nolan M."/>
            <person name="Ohm R."/>
            <person name="Pangilinan J."/>
            <person name="Park H.-J."/>
            <person name="Ramirez L."/>
            <person name="Alfaro M."/>
            <person name="Sun H."/>
            <person name="Tritt A."/>
            <person name="Yoshinaga Y."/>
            <person name="Zwiers L.-H."/>
            <person name="Turgeon B."/>
            <person name="Goodwin S."/>
            <person name="Spatafora J."/>
            <person name="Crous P."/>
            <person name="Grigoriev I."/>
        </authorList>
    </citation>
    <scope>NUCLEOTIDE SEQUENCE</scope>
    <source>
        <strain evidence="2">CBS 675.92</strain>
    </source>
</reference>
<feature type="compositionally biased region" description="Polar residues" evidence="1">
    <location>
        <begin position="324"/>
        <end position="339"/>
    </location>
</feature>
<feature type="compositionally biased region" description="Polar residues" evidence="1">
    <location>
        <begin position="264"/>
        <end position="282"/>
    </location>
</feature>
<dbReference type="OrthoDB" id="10651358at2759"/>
<organism evidence="2 3">
    <name type="scientific">Byssothecium circinans</name>
    <dbReference type="NCBI Taxonomy" id="147558"/>
    <lineage>
        <taxon>Eukaryota</taxon>
        <taxon>Fungi</taxon>
        <taxon>Dikarya</taxon>
        <taxon>Ascomycota</taxon>
        <taxon>Pezizomycotina</taxon>
        <taxon>Dothideomycetes</taxon>
        <taxon>Pleosporomycetidae</taxon>
        <taxon>Pleosporales</taxon>
        <taxon>Massarineae</taxon>
        <taxon>Massarinaceae</taxon>
        <taxon>Byssothecium</taxon>
    </lineage>
</organism>
<dbReference type="AlphaFoldDB" id="A0A6A5TFS1"/>
<dbReference type="Proteomes" id="UP000800035">
    <property type="component" value="Unassembled WGS sequence"/>
</dbReference>
<protein>
    <submittedName>
        <fullName evidence="2">Uncharacterized protein</fullName>
    </submittedName>
</protein>
<evidence type="ECO:0000313" key="3">
    <source>
        <dbReference type="Proteomes" id="UP000800035"/>
    </source>
</evidence>
<evidence type="ECO:0000313" key="2">
    <source>
        <dbReference type="EMBL" id="KAF1951665.1"/>
    </source>
</evidence>
<keyword evidence="3" id="KW-1185">Reference proteome</keyword>
<feature type="region of interest" description="Disordered" evidence="1">
    <location>
        <begin position="245"/>
        <end position="376"/>
    </location>
</feature>
<sequence>MSFSMTTLTAIILPIFIGVTVAAIAILISDLQSSFSVETTSSLADGQARERSRLVRQEESWRRAEPVYPRMFGGMEAASRRGNASFRRIATSEESDEALTPYASFTQRRSEINGRRIREREGEGDEGPDPVYSSPFGGRSTSSSRSATHEQNPSNILASPPDPPRRSATRDPLAAVQGVIALTARDIVNIRDDLYAALYHRHPDMPHEQAGSYVRRLTEALTSATGPSSLESTVPDFVRQAVPIAAPHSETNHREPTANGHGNGRNTPVANTSSASPDTASGATLRRRRLSNPSNLHEAYTNGVNGSSERIPTPVHLREEQTTEETVSNSRPEIASNNGGDEGAVGNPEDGHETTAALAEWSRALVESEENRSPDA</sequence>
<feature type="region of interest" description="Disordered" evidence="1">
    <location>
        <begin position="97"/>
        <end position="171"/>
    </location>
</feature>
<gene>
    <name evidence="2" type="ORF">CC80DRAFT_573691</name>
</gene>